<keyword evidence="4" id="KW-1185">Reference proteome</keyword>
<evidence type="ECO:0000313" key="3">
    <source>
        <dbReference type="EMBL" id="RZC40859.1"/>
    </source>
</evidence>
<evidence type="ECO:0000256" key="2">
    <source>
        <dbReference type="SAM" id="SignalP"/>
    </source>
</evidence>
<dbReference type="Gene3D" id="3.20.20.140">
    <property type="entry name" value="Metal-dependent hydrolases"/>
    <property type="match status" value="1"/>
</dbReference>
<dbReference type="EMBL" id="QDEB01022485">
    <property type="protein sequence ID" value="RZC40859.1"/>
    <property type="molecule type" value="Genomic_DNA"/>
</dbReference>
<reference evidence="3 4" key="1">
    <citation type="submission" date="2017-03" db="EMBL/GenBank/DDBJ databases">
        <title>Genome of the blue death feigning beetle - Asbolus verrucosus.</title>
        <authorList>
            <person name="Rider S.D."/>
        </authorList>
    </citation>
    <scope>NUCLEOTIDE SEQUENCE [LARGE SCALE GENOMIC DNA]</scope>
    <source>
        <strain evidence="3">Butters</strain>
        <tissue evidence="3">Head and leg muscle</tissue>
    </source>
</reference>
<dbReference type="STRING" id="1661398.A0A482W7Y5"/>
<keyword evidence="2" id="KW-0732">Signal</keyword>
<dbReference type="InterPro" id="IPR032466">
    <property type="entry name" value="Metal_Hydrolase"/>
</dbReference>
<feature type="chain" id="PRO_5019818523" evidence="2">
    <location>
        <begin position="21"/>
        <end position="190"/>
    </location>
</feature>
<evidence type="ECO:0000256" key="1">
    <source>
        <dbReference type="SAM" id="Phobius"/>
    </source>
</evidence>
<protein>
    <submittedName>
        <fullName evidence="3">A deaminase N domain containing protein</fullName>
    </submittedName>
</protein>
<feature type="signal peptide" evidence="2">
    <location>
        <begin position="1"/>
        <end position="20"/>
    </location>
</feature>
<proteinExistence type="predicted"/>
<comment type="caution">
    <text evidence="3">The sequence shown here is derived from an EMBL/GenBank/DDBJ whole genome shotgun (WGS) entry which is preliminary data.</text>
</comment>
<sequence>MESLANLLLLTFLIFGRYSSVDYWSDREIVLAREASELIGSSIDLTEKEQEADIENSEVSKFIKIIRKELRYIPIPVLWYLLIFLFNLIVDDLVATYNDINAVWNKFSQIFSLIAPLLSYRPLLRDYMDKIFQEFCDDNVMHLEIRVDNQTMETFIEQYLALQRLYPEMIADFDLIGQEDVGKPLSDFVD</sequence>
<keyword evidence="1" id="KW-0472">Membrane</keyword>
<feature type="transmembrane region" description="Helical" evidence="1">
    <location>
        <begin position="70"/>
        <end position="90"/>
    </location>
</feature>
<gene>
    <name evidence="3" type="ORF">BDFB_003279</name>
</gene>
<dbReference type="SUPFAM" id="SSF51556">
    <property type="entry name" value="Metallo-dependent hydrolases"/>
    <property type="match status" value="1"/>
</dbReference>
<dbReference type="AlphaFoldDB" id="A0A482W7Y5"/>
<accession>A0A482W7Y5</accession>
<organism evidence="3 4">
    <name type="scientific">Asbolus verrucosus</name>
    <name type="common">Desert ironclad beetle</name>
    <dbReference type="NCBI Taxonomy" id="1661398"/>
    <lineage>
        <taxon>Eukaryota</taxon>
        <taxon>Metazoa</taxon>
        <taxon>Ecdysozoa</taxon>
        <taxon>Arthropoda</taxon>
        <taxon>Hexapoda</taxon>
        <taxon>Insecta</taxon>
        <taxon>Pterygota</taxon>
        <taxon>Neoptera</taxon>
        <taxon>Endopterygota</taxon>
        <taxon>Coleoptera</taxon>
        <taxon>Polyphaga</taxon>
        <taxon>Cucujiformia</taxon>
        <taxon>Tenebrionidae</taxon>
        <taxon>Pimeliinae</taxon>
        <taxon>Asbolus</taxon>
    </lineage>
</organism>
<dbReference type="OrthoDB" id="7202371at2759"/>
<keyword evidence="1" id="KW-0812">Transmembrane</keyword>
<evidence type="ECO:0000313" key="4">
    <source>
        <dbReference type="Proteomes" id="UP000292052"/>
    </source>
</evidence>
<name>A0A482W7Y5_ASBVE</name>
<dbReference type="Proteomes" id="UP000292052">
    <property type="component" value="Unassembled WGS sequence"/>
</dbReference>
<keyword evidence="1" id="KW-1133">Transmembrane helix</keyword>